<feature type="region of interest" description="Disordered" evidence="1">
    <location>
        <begin position="169"/>
        <end position="193"/>
    </location>
</feature>
<proteinExistence type="predicted"/>
<protein>
    <submittedName>
        <fullName evidence="2">Unannotated protein</fullName>
    </submittedName>
</protein>
<gene>
    <name evidence="2" type="ORF">UFOPK2295_00312</name>
</gene>
<reference evidence="2" key="1">
    <citation type="submission" date="2020-05" db="EMBL/GenBank/DDBJ databases">
        <authorList>
            <person name="Chiriac C."/>
            <person name="Salcher M."/>
            <person name="Ghai R."/>
            <person name="Kavagutti S V."/>
        </authorList>
    </citation>
    <scope>NUCLEOTIDE SEQUENCE</scope>
</reference>
<name>A0A6J6LR82_9ZZZZ</name>
<dbReference type="AlphaFoldDB" id="A0A6J6LR82"/>
<evidence type="ECO:0000256" key="1">
    <source>
        <dbReference type="SAM" id="MobiDB-lite"/>
    </source>
</evidence>
<feature type="region of interest" description="Disordered" evidence="1">
    <location>
        <begin position="281"/>
        <end position="324"/>
    </location>
</feature>
<dbReference type="EMBL" id="CAEZWV010000004">
    <property type="protein sequence ID" value="CAB4663054.1"/>
    <property type="molecule type" value="Genomic_DNA"/>
</dbReference>
<sequence>MKINSRFTKVAVAAGLVVATGAGVLGLTGFASAQVARINTPAVVASANSTTDASQLGNLEAEGMVSAESVETASGAISGATSRPSPLAEAAKALGMTEAELKTELEAGKSVADVAKAKNIDLDEVIAKLTAAFKAHLDEEVASGKHTQAEADAKLAEFKTRVTKMVNTAGLPQRGGKGGHGPGGHGGKGGHGPQKFATATLATTLKLTETELQTELKSGKTIKQIADAQNVDIADVKATLTSDFKAHLDEEVASGEHTQAEADAKLAEFTTRLDDMVNGVRPVGGKGGHGPGGKGGRGGHGHGGGHQFGATPGAPAQGTTSQGA</sequence>
<evidence type="ECO:0000313" key="2">
    <source>
        <dbReference type="EMBL" id="CAB4663054.1"/>
    </source>
</evidence>
<organism evidence="2">
    <name type="scientific">freshwater metagenome</name>
    <dbReference type="NCBI Taxonomy" id="449393"/>
    <lineage>
        <taxon>unclassified sequences</taxon>
        <taxon>metagenomes</taxon>
        <taxon>ecological metagenomes</taxon>
    </lineage>
</organism>
<feature type="compositionally biased region" description="Gly residues" evidence="1">
    <location>
        <begin position="173"/>
        <end position="192"/>
    </location>
</feature>
<feature type="compositionally biased region" description="Gly residues" evidence="1">
    <location>
        <begin position="282"/>
        <end position="307"/>
    </location>
</feature>
<accession>A0A6J6LR82</accession>